<feature type="transmembrane region" description="Helical" evidence="1">
    <location>
        <begin position="332"/>
        <end position="352"/>
    </location>
</feature>
<organism evidence="3 4">
    <name type="scientific">Taishania pollutisoli</name>
    <dbReference type="NCBI Taxonomy" id="2766479"/>
    <lineage>
        <taxon>Bacteria</taxon>
        <taxon>Pseudomonadati</taxon>
        <taxon>Bacteroidota</taxon>
        <taxon>Flavobacteriia</taxon>
        <taxon>Flavobacteriales</taxon>
        <taxon>Crocinitomicaceae</taxon>
        <taxon>Taishania</taxon>
    </lineage>
</organism>
<evidence type="ECO:0000259" key="2">
    <source>
        <dbReference type="Pfam" id="PF19830"/>
    </source>
</evidence>
<protein>
    <recommendedName>
        <fullName evidence="2">DUF6311 domain-containing protein</fullName>
    </recommendedName>
</protein>
<feature type="transmembrane region" description="Helical" evidence="1">
    <location>
        <begin position="149"/>
        <end position="165"/>
    </location>
</feature>
<dbReference type="AlphaFoldDB" id="A0A8J6U0P1"/>
<dbReference type="InterPro" id="IPR008979">
    <property type="entry name" value="Galactose-bd-like_sf"/>
</dbReference>
<dbReference type="Pfam" id="PF19830">
    <property type="entry name" value="DUF6311"/>
    <property type="match status" value="1"/>
</dbReference>
<feature type="domain" description="DUF6311" evidence="2">
    <location>
        <begin position="13"/>
        <end position="401"/>
    </location>
</feature>
<feature type="transmembrane region" description="Helical" evidence="1">
    <location>
        <begin position="292"/>
        <end position="312"/>
    </location>
</feature>
<keyword evidence="4" id="KW-1185">Reference proteome</keyword>
<feature type="transmembrane region" description="Helical" evidence="1">
    <location>
        <begin position="400"/>
        <end position="420"/>
    </location>
</feature>
<dbReference type="Gene3D" id="2.60.120.260">
    <property type="entry name" value="Galactose-binding domain-like"/>
    <property type="match status" value="1"/>
</dbReference>
<evidence type="ECO:0000313" key="3">
    <source>
        <dbReference type="EMBL" id="MBC9813493.1"/>
    </source>
</evidence>
<evidence type="ECO:0000256" key="1">
    <source>
        <dbReference type="SAM" id="Phobius"/>
    </source>
</evidence>
<reference evidence="3" key="1">
    <citation type="submission" date="2020-09" db="EMBL/GenBank/DDBJ databases">
        <title>Taishania pollutisoli gen. nov., sp. nov., Isolated from Tetrabromobisphenol A-Contaminated Soil.</title>
        <authorList>
            <person name="Chen Q."/>
        </authorList>
    </citation>
    <scope>NUCLEOTIDE SEQUENCE</scope>
    <source>
        <strain evidence="3">CZZ-1</strain>
    </source>
</reference>
<feature type="transmembrane region" description="Helical" evidence="1">
    <location>
        <begin position="223"/>
        <end position="244"/>
    </location>
</feature>
<keyword evidence="1" id="KW-0812">Transmembrane</keyword>
<dbReference type="InterPro" id="IPR046278">
    <property type="entry name" value="DUF6311"/>
</dbReference>
<keyword evidence="1" id="KW-1133">Transmembrane helix</keyword>
<feature type="transmembrane region" description="Helical" evidence="1">
    <location>
        <begin position="185"/>
        <end position="208"/>
    </location>
</feature>
<feature type="transmembrane region" description="Helical" evidence="1">
    <location>
        <begin position="12"/>
        <end position="30"/>
    </location>
</feature>
<gene>
    <name evidence="3" type="ORF">H9Y05_13530</name>
</gene>
<accession>A0A8J6U0P1</accession>
<name>A0A8J6U0P1_9FLAO</name>
<feature type="transmembrane region" description="Helical" evidence="1">
    <location>
        <begin position="373"/>
        <end position="394"/>
    </location>
</feature>
<dbReference type="RefSeq" id="WP_216714590.1">
    <property type="nucleotide sequence ID" value="NZ_JACVEL010000011.1"/>
</dbReference>
<dbReference type="EMBL" id="JACVEL010000011">
    <property type="protein sequence ID" value="MBC9813493.1"/>
    <property type="molecule type" value="Genomic_DNA"/>
</dbReference>
<dbReference type="SUPFAM" id="SSF49785">
    <property type="entry name" value="Galactose-binding domain-like"/>
    <property type="match status" value="1"/>
</dbReference>
<proteinExistence type="predicted"/>
<feature type="transmembrane region" description="Helical" evidence="1">
    <location>
        <begin position="94"/>
        <end position="118"/>
    </location>
</feature>
<evidence type="ECO:0000313" key="4">
    <source>
        <dbReference type="Proteomes" id="UP000652681"/>
    </source>
</evidence>
<comment type="caution">
    <text evidence="3">The sequence shown here is derived from an EMBL/GenBank/DDBJ whole genome shotgun (WGS) entry which is preliminary data.</text>
</comment>
<dbReference type="Proteomes" id="UP000652681">
    <property type="component" value="Unassembled WGS sequence"/>
</dbReference>
<sequence>MRIAEKYPKVILTGLILFFTFFFYGTVLWSPDSYLFSVSGDGMKNYFTYADQIKASSYTVSTAMNYPYGESFLYLDCQPALTVVLKWLPFLQNYSVGIVNLLLIASFGITAWLLYLILVRFSVRPFLAVIAAFSIAVLSPQIFRMTGHLALGYSFFIPLSWYIYLRFCDSEKKWKWSLGMCCNTLFWFFVHAYLGMIIVTFIATMFAVDTIIRFFKKQLNWQFIGQACVQTLIPLVLFWGYATLSDTHTGRTKNPYGYMESTSNFDSVFLPNTQPLKPLLESLMKIEQTWEGLAYIGAGSVVGILLLLGFWLYRLVRYRRFSLTENGHSNELIVAVLASVLILLLAFGYPFEWKPDLLDRFSIIKNFRGIGRFAWVFYFVATTGVIVVVSKRFSKPGKPFFSLVITTLIACSFVLEGVTYHKMIAEQVDKTPNYFDREQLDNDWKKMLSTVDFSNYQAIIPLPFYHIGSENFGKEGTDKIYRISMLLGYHSNLPLVSNYSTRTSIWESKNVMQVISPVFYKKAIEKDIKDTRPFIIVFSNEELLECEGDVLSRGKEIYKNKDFTLLEISKNELFSTNTTRWFEAFSEKEVQMTAKGDFLLSTMDTSSYLYFTSYDSIPNPIAFSGKGALSTRKKDFTPLKKFGEGELKNNTDYIASFWLYNNGPNYGQDIPNGLFVYQVNYEDGSLEWVKVENISAGLNVNGDWSLIELRFTVTDAAKTSELFLKGDDKSKITWNIDDFFIREATVDVYRVLSQQNGQPTKLFMNNHRIIKN</sequence>
<keyword evidence="1" id="KW-0472">Membrane</keyword>
<feature type="transmembrane region" description="Helical" evidence="1">
    <location>
        <begin position="125"/>
        <end position="143"/>
    </location>
</feature>